<accession>A0A7J6QC64</accession>
<feature type="domain" description="SWIM-type" evidence="3">
    <location>
        <begin position="191"/>
        <end position="229"/>
    </location>
</feature>
<gene>
    <name evidence="4" type="ORF">FOZ62_015392</name>
</gene>
<dbReference type="Proteomes" id="UP000574390">
    <property type="component" value="Unassembled WGS sequence"/>
</dbReference>
<dbReference type="GO" id="GO:0008270">
    <property type="term" value="F:zinc ion binding"/>
    <property type="evidence" value="ECO:0007669"/>
    <property type="project" value="UniProtKB-KW"/>
</dbReference>
<evidence type="ECO:0000256" key="1">
    <source>
        <dbReference type="PROSITE-ProRule" id="PRU00325"/>
    </source>
</evidence>
<feature type="compositionally biased region" description="Basic and acidic residues" evidence="2">
    <location>
        <begin position="307"/>
        <end position="320"/>
    </location>
</feature>
<protein>
    <recommendedName>
        <fullName evidence="3">SWIM-type domain-containing protein</fullName>
    </recommendedName>
</protein>
<feature type="region of interest" description="Disordered" evidence="2">
    <location>
        <begin position="274"/>
        <end position="353"/>
    </location>
</feature>
<organism evidence="4 5">
    <name type="scientific">Perkinsus olseni</name>
    <name type="common">Perkinsus atlanticus</name>
    <dbReference type="NCBI Taxonomy" id="32597"/>
    <lineage>
        <taxon>Eukaryota</taxon>
        <taxon>Sar</taxon>
        <taxon>Alveolata</taxon>
        <taxon>Perkinsozoa</taxon>
        <taxon>Perkinsea</taxon>
        <taxon>Perkinsida</taxon>
        <taxon>Perkinsidae</taxon>
        <taxon>Perkinsus</taxon>
    </lineage>
</organism>
<proteinExistence type="predicted"/>
<dbReference type="AlphaFoldDB" id="A0A7J6QC64"/>
<dbReference type="PROSITE" id="PS50966">
    <property type="entry name" value="ZF_SWIM"/>
    <property type="match status" value="1"/>
</dbReference>
<feature type="non-terminal residue" evidence="4">
    <location>
        <position position="353"/>
    </location>
</feature>
<keyword evidence="1" id="KW-0863">Zinc-finger</keyword>
<dbReference type="InterPro" id="IPR007527">
    <property type="entry name" value="Znf_SWIM"/>
</dbReference>
<sequence length="353" mass="39798">ILPKLNSAADRRALETFFDDWGEYLNPNKWRSYWGSYTGEFSGPRTNNAVERFNREMKERIIPQRRKLTLSEFAAMLQKPGAWTTISQYGKSAVRGAPSRELRAKAAVLYVNNSFCQIPRSWRCPGHDDDESIRGMVRWLFVDRTKETVPADLRDLINSSDNAAIKGFCCIQYDSLDAAAKMKKSYSIVSYTRSADLDLSPPAGPWCTCHDWTANLICQHVICIAYSMGLETSAEAIRDWAAVTTSFRPPHQKRDARGLIQEPSVPSTVRYGLRTTTNPKRGEVIEEEHSVEAAEARCSENSPAEQAPDRTWDHEGDRMTGRSSPGEDDGQATRFAYEDVTWPPHPPAEDDAL</sequence>
<evidence type="ECO:0000256" key="2">
    <source>
        <dbReference type="SAM" id="MobiDB-lite"/>
    </source>
</evidence>
<name>A0A7J6QC64_PEROL</name>
<reference evidence="4 5" key="1">
    <citation type="submission" date="2020-04" db="EMBL/GenBank/DDBJ databases">
        <title>Perkinsus olseni comparative genomics.</title>
        <authorList>
            <person name="Bogema D.R."/>
        </authorList>
    </citation>
    <scope>NUCLEOTIDE SEQUENCE [LARGE SCALE GENOMIC DNA]</scope>
    <source>
        <strain evidence="4">ATCC PRA-205</strain>
    </source>
</reference>
<comment type="caution">
    <text evidence="4">The sequence shown here is derived from an EMBL/GenBank/DDBJ whole genome shotgun (WGS) entry which is preliminary data.</text>
</comment>
<evidence type="ECO:0000313" key="4">
    <source>
        <dbReference type="EMBL" id="KAF4705226.1"/>
    </source>
</evidence>
<feature type="compositionally biased region" description="Basic and acidic residues" evidence="2">
    <location>
        <begin position="280"/>
        <end position="298"/>
    </location>
</feature>
<evidence type="ECO:0000259" key="3">
    <source>
        <dbReference type="PROSITE" id="PS50966"/>
    </source>
</evidence>
<evidence type="ECO:0000313" key="5">
    <source>
        <dbReference type="Proteomes" id="UP000574390"/>
    </source>
</evidence>
<dbReference type="EMBL" id="JABANM010031058">
    <property type="protein sequence ID" value="KAF4705226.1"/>
    <property type="molecule type" value="Genomic_DNA"/>
</dbReference>
<feature type="non-terminal residue" evidence="4">
    <location>
        <position position="1"/>
    </location>
</feature>
<keyword evidence="1" id="KW-0479">Metal-binding</keyword>
<keyword evidence="1" id="KW-0862">Zinc</keyword>